<proteinExistence type="predicted"/>
<evidence type="ECO:0000256" key="2">
    <source>
        <dbReference type="ARBA" id="ARBA00022679"/>
    </source>
</evidence>
<evidence type="ECO:0000256" key="1">
    <source>
        <dbReference type="ARBA" id="ARBA00022676"/>
    </source>
</evidence>
<gene>
    <name evidence="4" type="ORF">SDC9_134091</name>
</gene>
<dbReference type="InterPro" id="IPR050396">
    <property type="entry name" value="Glycosyltr_51/Transpeptidase"/>
</dbReference>
<reference evidence="4" key="1">
    <citation type="submission" date="2019-08" db="EMBL/GenBank/DDBJ databases">
        <authorList>
            <person name="Kucharzyk K."/>
            <person name="Murdoch R.W."/>
            <person name="Higgins S."/>
            <person name="Loffler F."/>
        </authorList>
    </citation>
    <scope>NUCLEOTIDE SEQUENCE</scope>
</reference>
<dbReference type="GO" id="GO:0008658">
    <property type="term" value="F:penicillin binding"/>
    <property type="evidence" value="ECO:0007669"/>
    <property type="project" value="InterPro"/>
</dbReference>
<dbReference type="InterPro" id="IPR001460">
    <property type="entry name" value="PCN-bd_Tpept"/>
</dbReference>
<dbReference type="InterPro" id="IPR012338">
    <property type="entry name" value="Beta-lactam/transpept-like"/>
</dbReference>
<dbReference type="Gene3D" id="3.40.710.10">
    <property type="entry name" value="DD-peptidase/beta-lactamase superfamily"/>
    <property type="match status" value="1"/>
</dbReference>
<dbReference type="Pfam" id="PF00905">
    <property type="entry name" value="Transpeptidase"/>
    <property type="match status" value="1"/>
</dbReference>
<name>A0A645DD81_9ZZZZ</name>
<dbReference type="SUPFAM" id="SSF56601">
    <property type="entry name" value="beta-lactamase/transpeptidase-like"/>
    <property type="match status" value="1"/>
</dbReference>
<evidence type="ECO:0000259" key="3">
    <source>
        <dbReference type="Pfam" id="PF00905"/>
    </source>
</evidence>
<keyword evidence="2" id="KW-0808">Transferase</keyword>
<organism evidence="4">
    <name type="scientific">bioreactor metagenome</name>
    <dbReference type="NCBI Taxonomy" id="1076179"/>
    <lineage>
        <taxon>unclassified sequences</taxon>
        <taxon>metagenomes</taxon>
        <taxon>ecological metagenomes</taxon>
    </lineage>
</organism>
<dbReference type="EMBL" id="VSSQ01034918">
    <property type="protein sequence ID" value="MPM86998.1"/>
    <property type="molecule type" value="Genomic_DNA"/>
</dbReference>
<accession>A0A645DD81</accession>
<protein>
    <recommendedName>
        <fullName evidence="3">Penicillin-binding protein transpeptidase domain-containing protein</fullName>
    </recommendedName>
</protein>
<feature type="domain" description="Penicillin-binding protein transpeptidase" evidence="3">
    <location>
        <begin position="13"/>
        <end position="123"/>
    </location>
</feature>
<sequence length="378" mass="40907">MGATENKVNVDGAGLALGTSGFTPIQMAAAYSTIANKGVYQEPLSFTKVLDAEGNVILDADEVRDTHRVFQESTAWMLVDMMTDAVKTGTGTKAKITDMTVAGKTGTNSDYASVYFAGMTPYYVSTLWVGHDYPINKLKKGSSGGNEAAPLWQAYMAKIHEGLEDKAIIDADPTSLGLVKRTICPVSGLLATDACKGDEDHKPVTEWFLVEKAPTAYCDMHVTLSICSAENAIATEFCPPDSVSDVSYVLIRPDNPLYNFDDEYLLKALPNAVRTELTTDEFIASMKTCTVHADGSLSIFELKTKSQDLIQQVTDYLNTANGVPQDMSDTLKDDISALQVALSGYQYSEIEPLFEKLTNDFSALQNAMAQQTQDGNGG</sequence>
<dbReference type="PANTHER" id="PTHR32282">
    <property type="entry name" value="BINDING PROTEIN TRANSPEPTIDASE, PUTATIVE-RELATED"/>
    <property type="match status" value="1"/>
</dbReference>
<dbReference type="GO" id="GO:0008955">
    <property type="term" value="F:peptidoglycan glycosyltransferase activity"/>
    <property type="evidence" value="ECO:0007669"/>
    <property type="project" value="TreeGrafter"/>
</dbReference>
<comment type="caution">
    <text evidence="4">The sequence shown here is derived from an EMBL/GenBank/DDBJ whole genome shotgun (WGS) entry which is preliminary data.</text>
</comment>
<dbReference type="PANTHER" id="PTHR32282:SF33">
    <property type="entry name" value="PEPTIDOGLYCAN GLYCOSYLTRANSFERASE"/>
    <property type="match status" value="1"/>
</dbReference>
<dbReference type="AlphaFoldDB" id="A0A645DD81"/>
<evidence type="ECO:0000313" key="4">
    <source>
        <dbReference type="EMBL" id="MPM86998.1"/>
    </source>
</evidence>
<keyword evidence="1" id="KW-0328">Glycosyltransferase</keyword>